<dbReference type="Proteomes" id="UP001551584">
    <property type="component" value="Unassembled WGS sequence"/>
</dbReference>
<feature type="region of interest" description="Disordered" evidence="1">
    <location>
        <begin position="125"/>
        <end position="148"/>
    </location>
</feature>
<sequence>MEHQTATGPIEAITRRVREARNRKGMTAQELADRLKESGVPWDRGTVTKLETGRRQNVSVVELLALARALDVAPIHLLVPLEDGGTYMATPNEPVKTARARYWIRGLVPLGRTDVRVFRTEVPSSELEAWDEERQAHDEQEHREAPKR</sequence>
<dbReference type="RefSeq" id="WP_359277379.1">
    <property type="nucleotide sequence ID" value="NZ_JBEZNA010000098.1"/>
</dbReference>
<dbReference type="PROSITE" id="PS50943">
    <property type="entry name" value="HTH_CROC1"/>
    <property type="match status" value="1"/>
</dbReference>
<dbReference type="Gene3D" id="1.10.260.40">
    <property type="entry name" value="lambda repressor-like DNA-binding domains"/>
    <property type="match status" value="1"/>
</dbReference>
<dbReference type="SMART" id="SM00530">
    <property type="entry name" value="HTH_XRE"/>
    <property type="match status" value="1"/>
</dbReference>
<evidence type="ECO:0000313" key="4">
    <source>
        <dbReference type="Proteomes" id="UP001551584"/>
    </source>
</evidence>
<dbReference type="InterPro" id="IPR001387">
    <property type="entry name" value="Cro/C1-type_HTH"/>
</dbReference>
<evidence type="ECO:0000259" key="2">
    <source>
        <dbReference type="PROSITE" id="PS50943"/>
    </source>
</evidence>
<organism evidence="3 4">
    <name type="scientific">Streptomyces chilikensis</name>
    <dbReference type="NCBI Taxonomy" id="1194079"/>
    <lineage>
        <taxon>Bacteria</taxon>
        <taxon>Bacillati</taxon>
        <taxon>Actinomycetota</taxon>
        <taxon>Actinomycetes</taxon>
        <taxon>Kitasatosporales</taxon>
        <taxon>Streptomycetaceae</taxon>
        <taxon>Streptomyces</taxon>
    </lineage>
</organism>
<proteinExistence type="predicted"/>
<keyword evidence="4" id="KW-1185">Reference proteome</keyword>
<comment type="caution">
    <text evidence="3">The sequence shown here is derived from an EMBL/GenBank/DDBJ whole genome shotgun (WGS) entry which is preliminary data.</text>
</comment>
<accession>A0ABV3EXX7</accession>
<feature type="compositionally biased region" description="Basic and acidic residues" evidence="1">
    <location>
        <begin position="132"/>
        <end position="148"/>
    </location>
</feature>
<name>A0ABV3EXX7_9ACTN</name>
<reference evidence="3 4" key="1">
    <citation type="submission" date="2024-06" db="EMBL/GenBank/DDBJ databases">
        <title>The Natural Products Discovery Center: Release of the First 8490 Sequenced Strains for Exploring Actinobacteria Biosynthetic Diversity.</title>
        <authorList>
            <person name="Kalkreuter E."/>
            <person name="Kautsar S.A."/>
            <person name="Yang D."/>
            <person name="Bader C.D."/>
            <person name="Teijaro C.N."/>
            <person name="Fluegel L."/>
            <person name="Davis C.M."/>
            <person name="Simpson J.R."/>
            <person name="Lauterbach L."/>
            <person name="Steele A.D."/>
            <person name="Gui C."/>
            <person name="Meng S."/>
            <person name="Li G."/>
            <person name="Viehrig K."/>
            <person name="Ye F."/>
            <person name="Su P."/>
            <person name="Kiefer A.F."/>
            <person name="Nichols A."/>
            <person name="Cepeda A.J."/>
            <person name="Yan W."/>
            <person name="Fan B."/>
            <person name="Jiang Y."/>
            <person name="Adhikari A."/>
            <person name="Zheng C.-J."/>
            <person name="Schuster L."/>
            <person name="Cowan T.M."/>
            <person name="Smanski M.J."/>
            <person name="Chevrette M.G."/>
            <person name="De Carvalho L.P.S."/>
            <person name="Shen B."/>
        </authorList>
    </citation>
    <scope>NUCLEOTIDE SEQUENCE [LARGE SCALE GENOMIC DNA]</scope>
    <source>
        <strain evidence="3 4">NPDC048117</strain>
    </source>
</reference>
<dbReference type="Pfam" id="PF13560">
    <property type="entry name" value="HTH_31"/>
    <property type="match status" value="1"/>
</dbReference>
<feature type="domain" description="HTH cro/C1-type" evidence="2">
    <location>
        <begin position="17"/>
        <end position="77"/>
    </location>
</feature>
<evidence type="ECO:0000256" key="1">
    <source>
        <dbReference type="SAM" id="MobiDB-lite"/>
    </source>
</evidence>
<evidence type="ECO:0000313" key="3">
    <source>
        <dbReference type="EMBL" id="MEU9581074.1"/>
    </source>
</evidence>
<gene>
    <name evidence="3" type="ORF">AB0D95_28035</name>
</gene>
<protein>
    <submittedName>
        <fullName evidence="3">Helix-turn-helix transcriptional regulator</fullName>
    </submittedName>
</protein>
<dbReference type="SUPFAM" id="SSF47413">
    <property type="entry name" value="lambda repressor-like DNA-binding domains"/>
    <property type="match status" value="1"/>
</dbReference>
<dbReference type="CDD" id="cd00093">
    <property type="entry name" value="HTH_XRE"/>
    <property type="match status" value="1"/>
</dbReference>
<dbReference type="EMBL" id="JBEZNA010000098">
    <property type="protein sequence ID" value="MEU9581074.1"/>
    <property type="molecule type" value="Genomic_DNA"/>
</dbReference>
<dbReference type="InterPro" id="IPR010982">
    <property type="entry name" value="Lambda_DNA-bd_dom_sf"/>
</dbReference>